<evidence type="ECO:0000256" key="1">
    <source>
        <dbReference type="ARBA" id="ARBA00022475"/>
    </source>
</evidence>
<dbReference type="InterPro" id="IPR001264">
    <property type="entry name" value="Glyco_trans_51"/>
</dbReference>
<feature type="transmembrane region" description="Helical" evidence="10">
    <location>
        <begin position="57"/>
        <end position="77"/>
    </location>
</feature>
<keyword evidence="8 10" id="KW-0472">Membrane</keyword>
<sequence length="200" mass="22594">MKLDKLFEKFLFLFKKGTSESEDSDSTSLRRSRGDRKKLAQMGPIRKFWRRYHLTKMVVILGLSAGLLVGTYLFAVAKSTNVNDLQNALKTRTLIFDREEKEAGALSGQKGTYVELTDISKNLQNAVIATEDRSFYKNDGINYGRFFLAIVTAGRSGGGSTITQQLAKNAYLSQDQTVERKAKEFFLALELTKNIVRIKF</sequence>
<dbReference type="PANTHER" id="PTHR32282">
    <property type="entry name" value="BINDING PROTEIN TRANSPEPTIDASE, PUTATIVE-RELATED"/>
    <property type="match status" value="1"/>
</dbReference>
<dbReference type="Gene3D" id="1.10.3810.10">
    <property type="entry name" value="Biosynthetic peptidoglycan transglycosylase-like"/>
    <property type="match status" value="1"/>
</dbReference>
<dbReference type="GO" id="GO:0030288">
    <property type="term" value="C:outer membrane-bounded periplasmic space"/>
    <property type="evidence" value="ECO:0007669"/>
    <property type="project" value="TreeGrafter"/>
</dbReference>
<keyword evidence="5" id="KW-0133">Cell shape</keyword>
<evidence type="ECO:0000313" key="13">
    <source>
        <dbReference type="Proteomes" id="UP000516106"/>
    </source>
</evidence>
<dbReference type="EMBL" id="AP023349">
    <property type="protein sequence ID" value="BCJ11402.1"/>
    <property type="molecule type" value="Genomic_DNA"/>
</dbReference>
<keyword evidence="7 10" id="KW-1133">Transmembrane helix</keyword>
<evidence type="ECO:0000256" key="7">
    <source>
        <dbReference type="ARBA" id="ARBA00022989"/>
    </source>
</evidence>
<reference evidence="13" key="1">
    <citation type="submission" date="2020-08" db="EMBL/GenBank/DDBJ databases">
        <title>Complete genome sequence of Streptococcus mitis strain Nm-65.</title>
        <authorList>
            <person name="Tabata A."/>
            <person name="Ohkuni H."/>
            <person name="Nagamune H."/>
        </authorList>
    </citation>
    <scope>NUCLEOTIDE SEQUENCE [LARGE SCALE GENOMIC DNA]</scope>
    <source>
        <strain evidence="13">Nm-65</strain>
    </source>
</reference>
<feature type="domain" description="Glycosyl transferase family 51" evidence="11">
    <location>
        <begin position="105"/>
        <end position="195"/>
    </location>
</feature>
<organism evidence="12 13">
    <name type="scientific">Streptococcus mitis</name>
    <dbReference type="NCBI Taxonomy" id="28037"/>
    <lineage>
        <taxon>Bacteria</taxon>
        <taxon>Bacillati</taxon>
        <taxon>Bacillota</taxon>
        <taxon>Bacilli</taxon>
        <taxon>Lactobacillales</taxon>
        <taxon>Streptococcaceae</taxon>
        <taxon>Streptococcus</taxon>
        <taxon>Streptococcus mitis group</taxon>
    </lineage>
</organism>
<evidence type="ECO:0000256" key="10">
    <source>
        <dbReference type="SAM" id="Phobius"/>
    </source>
</evidence>
<evidence type="ECO:0000256" key="4">
    <source>
        <dbReference type="ARBA" id="ARBA00022692"/>
    </source>
</evidence>
<evidence type="ECO:0000256" key="9">
    <source>
        <dbReference type="ARBA" id="ARBA00023316"/>
    </source>
</evidence>
<evidence type="ECO:0000256" key="8">
    <source>
        <dbReference type="ARBA" id="ARBA00023136"/>
    </source>
</evidence>
<dbReference type="GO" id="GO:0008955">
    <property type="term" value="F:peptidoglycan glycosyltransferase activity"/>
    <property type="evidence" value="ECO:0007669"/>
    <property type="project" value="TreeGrafter"/>
</dbReference>
<accession>A0A7G1IX41</accession>
<dbReference type="PANTHER" id="PTHR32282:SF32">
    <property type="entry name" value="PENICILLIN-BINDING PROTEIN 2A"/>
    <property type="match status" value="1"/>
</dbReference>
<dbReference type="Gene3D" id="6.20.370.110">
    <property type="match status" value="1"/>
</dbReference>
<keyword evidence="3" id="KW-0808">Transferase</keyword>
<protein>
    <recommendedName>
        <fullName evidence="11">Glycosyl transferase family 51 domain-containing protein</fullName>
    </recommendedName>
</protein>
<gene>
    <name evidence="12" type="ORF">SMNM65_18340</name>
</gene>
<dbReference type="InterPro" id="IPR023346">
    <property type="entry name" value="Lysozyme-like_dom_sf"/>
</dbReference>
<dbReference type="GO" id="GO:0009252">
    <property type="term" value="P:peptidoglycan biosynthetic process"/>
    <property type="evidence" value="ECO:0007669"/>
    <property type="project" value="UniProtKB-KW"/>
</dbReference>
<name>A0A7G1IX41_STRMT</name>
<keyword evidence="4 10" id="KW-0812">Transmembrane</keyword>
<dbReference type="SUPFAM" id="SSF53955">
    <property type="entry name" value="Lysozyme-like"/>
    <property type="match status" value="1"/>
</dbReference>
<dbReference type="GO" id="GO:0071555">
    <property type="term" value="P:cell wall organization"/>
    <property type="evidence" value="ECO:0007669"/>
    <property type="project" value="UniProtKB-KW"/>
</dbReference>
<keyword evidence="9" id="KW-0961">Cell wall biogenesis/degradation</keyword>
<dbReference type="InterPro" id="IPR036950">
    <property type="entry name" value="PBP_transglycosylase"/>
</dbReference>
<evidence type="ECO:0000259" key="11">
    <source>
        <dbReference type="Pfam" id="PF00912"/>
    </source>
</evidence>
<evidence type="ECO:0000256" key="2">
    <source>
        <dbReference type="ARBA" id="ARBA00022676"/>
    </source>
</evidence>
<proteinExistence type="predicted"/>
<keyword evidence="1" id="KW-1003">Cell membrane</keyword>
<evidence type="ECO:0000256" key="5">
    <source>
        <dbReference type="ARBA" id="ARBA00022960"/>
    </source>
</evidence>
<keyword evidence="6" id="KW-0573">Peptidoglycan synthesis</keyword>
<dbReference type="Pfam" id="PF00912">
    <property type="entry name" value="Transgly"/>
    <property type="match status" value="1"/>
</dbReference>
<evidence type="ECO:0000256" key="3">
    <source>
        <dbReference type="ARBA" id="ARBA00022679"/>
    </source>
</evidence>
<evidence type="ECO:0000256" key="6">
    <source>
        <dbReference type="ARBA" id="ARBA00022984"/>
    </source>
</evidence>
<dbReference type="Proteomes" id="UP000516106">
    <property type="component" value="Chromosome"/>
</dbReference>
<keyword evidence="2" id="KW-0328">Glycosyltransferase</keyword>
<dbReference type="InterPro" id="IPR050396">
    <property type="entry name" value="Glycosyltr_51/Transpeptidase"/>
</dbReference>
<dbReference type="GO" id="GO:0008360">
    <property type="term" value="P:regulation of cell shape"/>
    <property type="evidence" value="ECO:0007669"/>
    <property type="project" value="UniProtKB-KW"/>
</dbReference>
<evidence type="ECO:0000313" key="12">
    <source>
        <dbReference type="EMBL" id="BCJ11402.1"/>
    </source>
</evidence>
<dbReference type="AlphaFoldDB" id="A0A7G1IX41"/>